<proteinExistence type="predicted"/>
<dbReference type="EMBL" id="MK072133">
    <property type="protein sequence ID" value="AYV79108.1"/>
    <property type="molecule type" value="Genomic_DNA"/>
</dbReference>
<gene>
    <name evidence="1" type="ORF">Faunusvirus2_55</name>
</gene>
<evidence type="ECO:0000313" key="1">
    <source>
        <dbReference type="EMBL" id="AYV79108.1"/>
    </source>
</evidence>
<protein>
    <submittedName>
        <fullName evidence="1">Uncharacterized protein</fullName>
    </submittedName>
</protein>
<reference evidence="1" key="1">
    <citation type="submission" date="2018-10" db="EMBL/GenBank/DDBJ databases">
        <title>Hidden diversity of soil giant viruses.</title>
        <authorList>
            <person name="Schulz F."/>
            <person name="Alteio L."/>
            <person name="Goudeau D."/>
            <person name="Ryan E.M."/>
            <person name="Malmstrom R.R."/>
            <person name="Blanchard J."/>
            <person name="Woyke T."/>
        </authorList>
    </citation>
    <scope>NUCLEOTIDE SEQUENCE</scope>
    <source>
        <strain evidence="1">FNV1</strain>
    </source>
</reference>
<sequence length="227" mass="27132">MSETPSQTDEQTNSIQLIINNTLYGIYDAVSHQNISDNPAALTDKHAYNNYHNLFMSLRPNHLTVKHDFESEFYNKNKTQLLHDVQYINLSAIGKKIYMDYMNIILSSIPKYDKKFSYSMLSIYFHKLFMPIFYRWNYMNIYKYGNDITAFNSLFDEFKINYNKCQTKYHEYISFTNRMKCDNIDQFRKIVEFVRDLTAQYIKDDILARKIAHDMKKAKQQSSIKTK</sequence>
<name>A0A3G4ZW27_9VIRU</name>
<organism evidence="1">
    <name type="scientific">Faunusvirus sp</name>
    <dbReference type="NCBI Taxonomy" id="2487766"/>
    <lineage>
        <taxon>Viruses</taxon>
        <taxon>Varidnaviria</taxon>
        <taxon>Bamfordvirae</taxon>
        <taxon>Nucleocytoviricota</taxon>
        <taxon>Megaviricetes</taxon>
        <taxon>Imitervirales</taxon>
        <taxon>Mimiviridae</taxon>
    </lineage>
</organism>
<accession>A0A3G4ZW27</accession>